<protein>
    <recommendedName>
        <fullName evidence="3">PDZ domain-containing protein</fullName>
    </recommendedName>
</protein>
<dbReference type="PROSITE" id="PS50106">
    <property type="entry name" value="PDZ"/>
    <property type="match status" value="3"/>
</dbReference>
<dbReference type="SUPFAM" id="SSF50156">
    <property type="entry name" value="PDZ domain-like"/>
    <property type="match status" value="4"/>
</dbReference>
<feature type="compositionally biased region" description="Basic and acidic residues" evidence="2">
    <location>
        <begin position="421"/>
        <end position="437"/>
    </location>
</feature>
<evidence type="ECO:0000256" key="1">
    <source>
        <dbReference type="SAM" id="Coils"/>
    </source>
</evidence>
<feature type="coiled-coil region" evidence="1">
    <location>
        <begin position="88"/>
        <end position="122"/>
    </location>
</feature>
<dbReference type="InterPro" id="IPR036034">
    <property type="entry name" value="PDZ_sf"/>
</dbReference>
<dbReference type="SMART" id="SM00228">
    <property type="entry name" value="PDZ"/>
    <property type="match status" value="3"/>
</dbReference>
<feature type="domain" description="PDZ" evidence="3">
    <location>
        <begin position="251"/>
        <end position="321"/>
    </location>
</feature>
<evidence type="ECO:0000313" key="5">
    <source>
        <dbReference type="Proteomes" id="UP001162164"/>
    </source>
</evidence>
<evidence type="ECO:0000259" key="3">
    <source>
        <dbReference type="PROSITE" id="PS50106"/>
    </source>
</evidence>
<evidence type="ECO:0000313" key="4">
    <source>
        <dbReference type="EMBL" id="KAJ8978069.1"/>
    </source>
</evidence>
<dbReference type="CDD" id="cd06767">
    <property type="entry name" value="PDZ3_DLG5-like"/>
    <property type="match status" value="1"/>
</dbReference>
<dbReference type="PANTHER" id="PTHR46360">
    <property type="entry name" value="DISKS LARGE HOMOLOG 5"/>
    <property type="match status" value="1"/>
</dbReference>
<feature type="region of interest" description="Disordered" evidence="2">
    <location>
        <begin position="64"/>
        <end position="88"/>
    </location>
</feature>
<dbReference type="Proteomes" id="UP001162164">
    <property type="component" value="Unassembled WGS sequence"/>
</dbReference>
<dbReference type="Pfam" id="PF00595">
    <property type="entry name" value="PDZ"/>
    <property type="match status" value="3"/>
</dbReference>
<sequence>MTYQLESLRREIASALHERDKALKECNDLREKFGELGASSEDGRLLGDQSMKCGRLLDSLGALGDGQRRKEHLQEDARSTRRQRPDNLDQANQELESLRKSLDKVQTELAEAVQEAEVSKGRRDWAFSERETKLSLQGHDGPQDHSCGHTEVVELELMAADEEGLEFAGGREFPGDGSVYIASVAPGSSAIGKFFPHDRILRVNDVDCSQASLRMVTEAIRSSMPVVRVLVRRTRCARNEIRTTGEQVTKWIHTARLAPGCHGLSLRMGVYINRISDGSLAARDKSLTVGDRVLRINDKSMDDIESSHEAMRVLNDDSTDVINITTLKMSYPECPNIGSQEYKYSNQEKNNSGAWFKEKLDMMRGPWRHSKEDKKKYRNSSPNPIDYGHEQAIAELDLVLDSYHHGTIKRSGGMKRQSIQAKEEKNNGVVTRTKERPPLSLLATPKDNRQDSYNNYRNSTPVPLSVAPSSIPTSYNRHSVYKSVDTSGNHANRLSMNVNSDNSLDFPVHRYVDKEVVSIYKKNNRSGVSKYGSDSERDSIVGGHEIVPSHARGHSQLFVSPRVHYPFHPHPHPHMNHSRESFSFEPFHHIHSPSVDMSGAEDRPTYWSPAGHFLEKIGGFGCRQSPALPVSTGSIEERSFKTIPKDYCPCGHKPLPGELRRVHIDKSNEPLGIQINCPETGGIFVSTVNENSLASRVGLQIGDQLLEVCGINMRNATYNLAANVLRQCGNSITMLVQYSPDKYHELGGDDSCSGSSDSDDDEEEADGEATPCNSPKEVRKSSSLQMKPSQLMVMQRQTQNISANNSARNMEEPRTGDQILEYNSSNLRTATAEEAAYELAKPADKVTVLAHYRIDKYNDIKDKPGDSLYVRCGFDRSGNEMADPPQLSFSKDDVLYVDNTIPEKTQKTRDITNSRASEIDRNTDVATVARVQFQIPNFVDSPALFVFILSGPQAAVAQQHVRSFFRRKKHQRGGSGSSGFGSSSRDSKELASFCNLSPGWYSDSGMFYYY</sequence>
<comment type="caution">
    <text evidence="4">The sequence shown here is derived from an EMBL/GenBank/DDBJ whole genome shotgun (WGS) entry which is preliminary data.</text>
</comment>
<dbReference type="Gene3D" id="2.30.42.10">
    <property type="match status" value="4"/>
</dbReference>
<dbReference type="InterPro" id="IPR053004">
    <property type="entry name" value="MAGUK_Signaling_Regulators"/>
</dbReference>
<keyword evidence="1" id="KW-0175">Coiled coil</keyword>
<feature type="coiled-coil region" evidence="1">
    <location>
        <begin position="5"/>
        <end position="32"/>
    </location>
</feature>
<dbReference type="EMBL" id="JAPWTJ010000477">
    <property type="protein sequence ID" value="KAJ8978069.1"/>
    <property type="molecule type" value="Genomic_DNA"/>
</dbReference>
<proteinExistence type="predicted"/>
<feature type="region of interest" description="Disordered" evidence="2">
    <location>
        <begin position="967"/>
        <end position="986"/>
    </location>
</feature>
<gene>
    <name evidence="4" type="ORF">NQ317_000627</name>
</gene>
<dbReference type="Gene3D" id="2.30.30.40">
    <property type="entry name" value="SH3 Domains"/>
    <property type="match status" value="1"/>
</dbReference>
<feature type="domain" description="PDZ" evidence="3">
    <location>
        <begin position="661"/>
        <end position="740"/>
    </location>
</feature>
<feature type="region of interest" description="Disordered" evidence="2">
    <location>
        <begin position="746"/>
        <end position="787"/>
    </location>
</feature>
<reference evidence="4" key="1">
    <citation type="journal article" date="2023" name="Insect Mol. Biol.">
        <title>Genome sequencing provides insights into the evolution of gene families encoding plant cell wall-degrading enzymes in longhorned beetles.</title>
        <authorList>
            <person name="Shin N.R."/>
            <person name="Okamura Y."/>
            <person name="Kirsch R."/>
            <person name="Pauchet Y."/>
        </authorList>
    </citation>
    <scope>NUCLEOTIDE SEQUENCE</scope>
    <source>
        <strain evidence="4">MMC_N1</strain>
    </source>
</reference>
<dbReference type="PANTHER" id="PTHR46360:SF1">
    <property type="entry name" value="DISKS LARGE HOMOLOG 5"/>
    <property type="match status" value="1"/>
</dbReference>
<feature type="domain" description="PDZ" evidence="3">
    <location>
        <begin position="152"/>
        <end position="235"/>
    </location>
</feature>
<feature type="region of interest" description="Disordered" evidence="2">
    <location>
        <begin position="408"/>
        <end position="470"/>
    </location>
</feature>
<dbReference type="InterPro" id="IPR001478">
    <property type="entry name" value="PDZ"/>
</dbReference>
<keyword evidence="5" id="KW-1185">Reference proteome</keyword>
<feature type="compositionally biased region" description="Polar residues" evidence="2">
    <location>
        <begin position="451"/>
        <end position="470"/>
    </location>
</feature>
<feature type="compositionally biased region" description="Basic and acidic residues" evidence="2">
    <location>
        <begin position="66"/>
        <end position="87"/>
    </location>
</feature>
<name>A0ABQ9JKC1_9CUCU</name>
<feature type="compositionally biased region" description="Acidic residues" evidence="2">
    <location>
        <begin position="757"/>
        <end position="767"/>
    </location>
</feature>
<organism evidence="4 5">
    <name type="scientific">Molorchus minor</name>
    <dbReference type="NCBI Taxonomy" id="1323400"/>
    <lineage>
        <taxon>Eukaryota</taxon>
        <taxon>Metazoa</taxon>
        <taxon>Ecdysozoa</taxon>
        <taxon>Arthropoda</taxon>
        <taxon>Hexapoda</taxon>
        <taxon>Insecta</taxon>
        <taxon>Pterygota</taxon>
        <taxon>Neoptera</taxon>
        <taxon>Endopterygota</taxon>
        <taxon>Coleoptera</taxon>
        <taxon>Polyphaga</taxon>
        <taxon>Cucujiformia</taxon>
        <taxon>Chrysomeloidea</taxon>
        <taxon>Cerambycidae</taxon>
        <taxon>Lamiinae</taxon>
        <taxon>Monochamini</taxon>
        <taxon>Molorchus</taxon>
    </lineage>
</organism>
<evidence type="ECO:0000256" key="2">
    <source>
        <dbReference type="SAM" id="MobiDB-lite"/>
    </source>
</evidence>
<accession>A0ABQ9JKC1</accession>